<dbReference type="SMART" id="SM00490">
    <property type="entry name" value="HELICc"/>
    <property type="match status" value="1"/>
</dbReference>
<evidence type="ECO:0000259" key="11">
    <source>
        <dbReference type="PROSITE" id="PS51194"/>
    </source>
</evidence>
<dbReference type="Gene3D" id="3.40.50.300">
    <property type="entry name" value="P-loop containing nucleotide triphosphate hydrolases"/>
    <property type="match status" value="2"/>
</dbReference>
<keyword evidence="14" id="KW-1185">Reference proteome</keyword>
<evidence type="ECO:0000256" key="2">
    <source>
        <dbReference type="ARBA" id="ARBA00022741"/>
    </source>
</evidence>
<evidence type="ECO:0000313" key="14">
    <source>
        <dbReference type="Proteomes" id="UP001151699"/>
    </source>
</evidence>
<evidence type="ECO:0000256" key="9">
    <source>
        <dbReference type="SAM" id="MobiDB-lite"/>
    </source>
</evidence>
<evidence type="ECO:0000256" key="5">
    <source>
        <dbReference type="ARBA" id="ARBA00022840"/>
    </source>
</evidence>
<dbReference type="Proteomes" id="UP001151699">
    <property type="component" value="Chromosome A"/>
</dbReference>
<dbReference type="GO" id="GO:0005524">
    <property type="term" value="F:ATP binding"/>
    <property type="evidence" value="ECO:0007669"/>
    <property type="project" value="UniProtKB-KW"/>
</dbReference>
<dbReference type="GO" id="GO:0031047">
    <property type="term" value="P:regulatory ncRNA-mediated gene silencing"/>
    <property type="evidence" value="ECO:0007669"/>
    <property type="project" value="UniProtKB-ARBA"/>
</dbReference>
<dbReference type="PANTHER" id="PTHR47958">
    <property type="entry name" value="ATP-DEPENDENT RNA HELICASE DBP3"/>
    <property type="match status" value="1"/>
</dbReference>
<organism evidence="13 14">
    <name type="scientific">Pseudolycoriella hygida</name>
    <dbReference type="NCBI Taxonomy" id="35572"/>
    <lineage>
        <taxon>Eukaryota</taxon>
        <taxon>Metazoa</taxon>
        <taxon>Ecdysozoa</taxon>
        <taxon>Arthropoda</taxon>
        <taxon>Hexapoda</taxon>
        <taxon>Insecta</taxon>
        <taxon>Pterygota</taxon>
        <taxon>Neoptera</taxon>
        <taxon>Endopterygota</taxon>
        <taxon>Diptera</taxon>
        <taxon>Nematocera</taxon>
        <taxon>Sciaroidea</taxon>
        <taxon>Sciaridae</taxon>
        <taxon>Pseudolycoriella</taxon>
    </lineage>
</organism>
<dbReference type="Pfam" id="PF00271">
    <property type="entry name" value="Helicase_C"/>
    <property type="match status" value="1"/>
</dbReference>
<evidence type="ECO:0000256" key="3">
    <source>
        <dbReference type="ARBA" id="ARBA00022801"/>
    </source>
</evidence>
<dbReference type="PROSITE" id="PS51194">
    <property type="entry name" value="HELICASE_CTER"/>
    <property type="match status" value="1"/>
</dbReference>
<feature type="domain" description="DEAD-box RNA helicase Q" evidence="12">
    <location>
        <begin position="144"/>
        <end position="172"/>
    </location>
</feature>
<dbReference type="GO" id="GO:0016787">
    <property type="term" value="F:hydrolase activity"/>
    <property type="evidence" value="ECO:0007669"/>
    <property type="project" value="UniProtKB-KW"/>
</dbReference>
<keyword evidence="5 8" id="KW-0067">ATP-binding</keyword>
<evidence type="ECO:0000259" key="12">
    <source>
        <dbReference type="PROSITE" id="PS51195"/>
    </source>
</evidence>
<proteinExistence type="inferred from homology"/>
<feature type="short sequence motif" description="Q motif" evidence="7">
    <location>
        <begin position="144"/>
        <end position="172"/>
    </location>
</feature>
<evidence type="ECO:0000256" key="7">
    <source>
        <dbReference type="PROSITE-ProRule" id="PRU00552"/>
    </source>
</evidence>
<feature type="region of interest" description="Disordered" evidence="9">
    <location>
        <begin position="48"/>
        <end position="84"/>
    </location>
</feature>
<comment type="catalytic activity">
    <reaction evidence="6">
        <text>ATP + H2O = ADP + phosphate + H(+)</text>
        <dbReference type="Rhea" id="RHEA:13065"/>
        <dbReference type="ChEBI" id="CHEBI:15377"/>
        <dbReference type="ChEBI" id="CHEBI:15378"/>
        <dbReference type="ChEBI" id="CHEBI:30616"/>
        <dbReference type="ChEBI" id="CHEBI:43474"/>
        <dbReference type="ChEBI" id="CHEBI:456216"/>
        <dbReference type="EC" id="3.6.4.13"/>
    </reaction>
</comment>
<evidence type="ECO:0000313" key="13">
    <source>
        <dbReference type="EMBL" id="KAJ6645612.1"/>
    </source>
</evidence>
<evidence type="ECO:0000256" key="6">
    <source>
        <dbReference type="ARBA" id="ARBA00047984"/>
    </source>
</evidence>
<keyword evidence="4 8" id="KW-0347">Helicase</keyword>
<comment type="similarity">
    <text evidence="8">Belongs to the DEAD box helicase family.</text>
</comment>
<keyword evidence="3 8" id="KW-0378">Hydrolase</keyword>
<name>A0A9Q0N938_9DIPT</name>
<gene>
    <name evidence="13" type="primary">Rm62_1</name>
    <name evidence="13" type="ORF">Bhyg_00819</name>
</gene>
<dbReference type="CDD" id="cd17966">
    <property type="entry name" value="DEADc_DDX5_DDX17"/>
    <property type="match status" value="1"/>
</dbReference>
<dbReference type="InterPro" id="IPR001650">
    <property type="entry name" value="Helicase_C-like"/>
</dbReference>
<evidence type="ECO:0000259" key="10">
    <source>
        <dbReference type="PROSITE" id="PS51192"/>
    </source>
</evidence>
<dbReference type="OrthoDB" id="196131at2759"/>
<evidence type="ECO:0000256" key="1">
    <source>
        <dbReference type="ARBA" id="ARBA00012552"/>
    </source>
</evidence>
<sequence>MYLKSLSAICSRTIFGKHYALRELANNSNFAALTARFSTFRENQYDEYEGPRQGQRFSVNKDRPSGNSGFNRNREDRPFGNSGFNGYREARYNFTKRHEPTPEWKPFEKNFYTPSEVIHPKKDIDDFLAKHSITVTGPAPPPVLSFEDVCFPEYIAKEFKNMGLESPTPIQAQSWPIALSGENLVGVAQTGSGKTLGYIAPAIVHIKHQEQLNRGDGPIALVLAPTRELSQQIQEVANVFTSAEVRNACIFGGSGKAPQAYALQRGSEIVIATPGRLIDFLDSGVTNLRRCTYLVLDEADRMLDMGFEPQIRNILERIRPDRQTLMWSATWPKEVRNLAADFLGSFIQINVGSMNLCANHNIKQEIVVCEEEDKQSKLQELLQKIYESTEDPGKILIFAQTKRGVDSLARFIQDFGVRCGAIHGDKSQTDRNNTLKAFRSGRINILCASDVAARGLDVDGISWVINYDYPNSAEDYIHRIGRTGRRDTKGTSVTFFTQENANLARDLVAVLLEAKQEVPADLMEMADVSISSKRTFKKNFGSRPYGNNGGYGRNNFQGHRFNSRNRRMYDDDD</sequence>
<dbReference type="PROSITE" id="PS51195">
    <property type="entry name" value="Q_MOTIF"/>
    <property type="match status" value="1"/>
</dbReference>
<protein>
    <recommendedName>
        <fullName evidence="1">RNA helicase</fullName>
        <ecNumber evidence="1">3.6.4.13</ecNumber>
    </recommendedName>
</protein>
<dbReference type="PROSITE" id="PS51192">
    <property type="entry name" value="HELICASE_ATP_BIND_1"/>
    <property type="match status" value="1"/>
</dbReference>
<keyword evidence="2 8" id="KW-0547">Nucleotide-binding</keyword>
<dbReference type="InterPro" id="IPR014001">
    <property type="entry name" value="Helicase_ATP-bd"/>
</dbReference>
<dbReference type="GO" id="GO:0003676">
    <property type="term" value="F:nucleic acid binding"/>
    <property type="evidence" value="ECO:0007669"/>
    <property type="project" value="InterPro"/>
</dbReference>
<accession>A0A9Q0N938</accession>
<evidence type="ECO:0000256" key="8">
    <source>
        <dbReference type="RuleBase" id="RU000492"/>
    </source>
</evidence>
<feature type="domain" description="Helicase C-terminal" evidence="11">
    <location>
        <begin position="361"/>
        <end position="526"/>
    </location>
</feature>
<dbReference type="CDD" id="cd18787">
    <property type="entry name" value="SF2_C_DEAD"/>
    <property type="match status" value="1"/>
</dbReference>
<dbReference type="FunFam" id="3.40.50.300:FF:000008">
    <property type="entry name" value="ATP-dependent RNA helicase RhlB"/>
    <property type="match status" value="1"/>
</dbReference>
<comment type="caution">
    <text evidence="13">The sequence shown here is derived from an EMBL/GenBank/DDBJ whole genome shotgun (WGS) entry which is preliminary data.</text>
</comment>
<dbReference type="EMBL" id="WJQU01000001">
    <property type="protein sequence ID" value="KAJ6645612.1"/>
    <property type="molecule type" value="Genomic_DNA"/>
</dbReference>
<dbReference type="SUPFAM" id="SSF52540">
    <property type="entry name" value="P-loop containing nucleoside triphosphate hydrolases"/>
    <property type="match status" value="1"/>
</dbReference>
<dbReference type="InterPro" id="IPR011545">
    <property type="entry name" value="DEAD/DEAH_box_helicase_dom"/>
</dbReference>
<dbReference type="PROSITE" id="PS00039">
    <property type="entry name" value="DEAD_ATP_HELICASE"/>
    <property type="match status" value="1"/>
</dbReference>
<dbReference type="Pfam" id="PF00270">
    <property type="entry name" value="DEAD"/>
    <property type="match status" value="1"/>
</dbReference>
<dbReference type="SMART" id="SM00487">
    <property type="entry name" value="DEXDc"/>
    <property type="match status" value="1"/>
</dbReference>
<feature type="region of interest" description="Disordered" evidence="9">
    <location>
        <begin position="541"/>
        <end position="573"/>
    </location>
</feature>
<dbReference type="InterPro" id="IPR014014">
    <property type="entry name" value="RNA_helicase_DEAD_Q_motif"/>
</dbReference>
<dbReference type="AlphaFoldDB" id="A0A9Q0N938"/>
<dbReference type="InterPro" id="IPR000629">
    <property type="entry name" value="RNA-helicase_DEAD-box_CS"/>
</dbReference>
<dbReference type="InterPro" id="IPR027417">
    <property type="entry name" value="P-loop_NTPase"/>
</dbReference>
<feature type="domain" description="Helicase ATP-binding" evidence="10">
    <location>
        <begin position="175"/>
        <end position="349"/>
    </location>
</feature>
<reference evidence="13" key="1">
    <citation type="submission" date="2022-07" db="EMBL/GenBank/DDBJ databases">
        <authorList>
            <person name="Trinca V."/>
            <person name="Uliana J.V.C."/>
            <person name="Torres T.T."/>
            <person name="Ward R.J."/>
            <person name="Monesi N."/>
        </authorList>
    </citation>
    <scope>NUCLEOTIDE SEQUENCE</scope>
    <source>
        <strain evidence="13">HSMRA1968</strain>
        <tissue evidence="13">Whole embryos</tissue>
    </source>
</reference>
<dbReference type="EC" id="3.6.4.13" evidence="1"/>
<dbReference type="FunFam" id="3.40.50.300:FF:000079">
    <property type="entry name" value="probable ATP-dependent RNA helicase DDX17"/>
    <property type="match status" value="1"/>
</dbReference>
<dbReference type="GO" id="GO:0003724">
    <property type="term" value="F:RNA helicase activity"/>
    <property type="evidence" value="ECO:0007669"/>
    <property type="project" value="UniProtKB-EC"/>
</dbReference>
<evidence type="ECO:0000256" key="4">
    <source>
        <dbReference type="ARBA" id="ARBA00022806"/>
    </source>
</evidence>